<gene>
    <name evidence="1" type="ORF">Spa11_30600</name>
</gene>
<keyword evidence="2" id="KW-1185">Reference proteome</keyword>
<evidence type="ECO:0000313" key="1">
    <source>
        <dbReference type="EMBL" id="QDV74851.1"/>
    </source>
</evidence>
<organism evidence="1 2">
    <name type="scientific">Botrimarina mediterranea</name>
    <dbReference type="NCBI Taxonomy" id="2528022"/>
    <lineage>
        <taxon>Bacteria</taxon>
        <taxon>Pseudomonadati</taxon>
        <taxon>Planctomycetota</taxon>
        <taxon>Planctomycetia</taxon>
        <taxon>Pirellulales</taxon>
        <taxon>Lacipirellulaceae</taxon>
        <taxon>Botrimarina</taxon>
    </lineage>
</organism>
<evidence type="ECO:0000313" key="2">
    <source>
        <dbReference type="Proteomes" id="UP000316426"/>
    </source>
</evidence>
<accession>A0A518KAN0</accession>
<sequence>MNFWQTVAVVAITALLTWVGHGLVAANQRKNEKDRALEQEKRETYKRFMTLMFSILQQSKKVIENSGLSDDLETRFFEVARDMTIYASDDVLDLWVKFKNMGESADTKYVLALVGELMSAIRTDLGHTSSRFAAKDLLSTFVTDIDSIDLPAVR</sequence>
<dbReference type="Proteomes" id="UP000316426">
    <property type="component" value="Chromosome"/>
</dbReference>
<proteinExistence type="predicted"/>
<dbReference type="RefSeq" id="WP_145113619.1">
    <property type="nucleotide sequence ID" value="NZ_CP036349.1"/>
</dbReference>
<dbReference type="EMBL" id="CP036349">
    <property type="protein sequence ID" value="QDV74851.1"/>
    <property type="molecule type" value="Genomic_DNA"/>
</dbReference>
<reference evidence="1 2" key="1">
    <citation type="submission" date="2019-02" db="EMBL/GenBank/DDBJ databases">
        <title>Deep-cultivation of Planctomycetes and their phenomic and genomic characterization uncovers novel biology.</title>
        <authorList>
            <person name="Wiegand S."/>
            <person name="Jogler M."/>
            <person name="Boedeker C."/>
            <person name="Pinto D."/>
            <person name="Vollmers J."/>
            <person name="Rivas-Marin E."/>
            <person name="Kohn T."/>
            <person name="Peeters S.H."/>
            <person name="Heuer A."/>
            <person name="Rast P."/>
            <person name="Oberbeckmann S."/>
            <person name="Bunk B."/>
            <person name="Jeske O."/>
            <person name="Meyerdierks A."/>
            <person name="Storesund J.E."/>
            <person name="Kallscheuer N."/>
            <person name="Luecker S."/>
            <person name="Lage O.M."/>
            <person name="Pohl T."/>
            <person name="Merkel B.J."/>
            <person name="Hornburger P."/>
            <person name="Mueller R.-W."/>
            <person name="Bruemmer F."/>
            <person name="Labrenz M."/>
            <person name="Spormann A.M."/>
            <person name="Op den Camp H."/>
            <person name="Overmann J."/>
            <person name="Amann R."/>
            <person name="Jetten M.S.M."/>
            <person name="Mascher T."/>
            <person name="Medema M.H."/>
            <person name="Devos D.P."/>
            <person name="Kaster A.-K."/>
            <person name="Ovreas L."/>
            <person name="Rohde M."/>
            <person name="Galperin M.Y."/>
            <person name="Jogler C."/>
        </authorList>
    </citation>
    <scope>NUCLEOTIDE SEQUENCE [LARGE SCALE GENOMIC DNA]</scope>
    <source>
        <strain evidence="1 2">Spa11</strain>
    </source>
</reference>
<protein>
    <submittedName>
        <fullName evidence="1">Uncharacterized protein</fullName>
    </submittedName>
</protein>
<dbReference type="AlphaFoldDB" id="A0A518KAN0"/>
<dbReference type="KEGG" id="bmei:Spa11_30600"/>
<name>A0A518KAN0_9BACT</name>